<dbReference type="InterPro" id="IPR008906">
    <property type="entry name" value="HATC_C_dom"/>
</dbReference>
<dbReference type="Proteomes" id="UP001187192">
    <property type="component" value="Unassembled WGS sequence"/>
</dbReference>
<accession>A0AA88DNQ7</accession>
<dbReference type="InterPro" id="IPR012337">
    <property type="entry name" value="RNaseH-like_sf"/>
</dbReference>
<evidence type="ECO:0000313" key="2">
    <source>
        <dbReference type="EMBL" id="GMN58734.1"/>
    </source>
</evidence>
<reference evidence="2" key="1">
    <citation type="submission" date="2023-07" db="EMBL/GenBank/DDBJ databases">
        <title>draft genome sequence of fig (Ficus carica).</title>
        <authorList>
            <person name="Takahashi T."/>
            <person name="Nishimura K."/>
        </authorList>
    </citation>
    <scope>NUCLEOTIDE SEQUENCE</scope>
</reference>
<dbReference type="EMBL" id="BTGU01000080">
    <property type="protein sequence ID" value="GMN58734.1"/>
    <property type="molecule type" value="Genomic_DNA"/>
</dbReference>
<gene>
    <name evidence="2" type="ORF">TIFTF001_027838</name>
</gene>
<dbReference type="Pfam" id="PF05699">
    <property type="entry name" value="Dimer_Tnp_hAT"/>
    <property type="match status" value="1"/>
</dbReference>
<keyword evidence="3" id="KW-1185">Reference proteome</keyword>
<proteinExistence type="predicted"/>
<evidence type="ECO:0000259" key="1">
    <source>
        <dbReference type="Pfam" id="PF05699"/>
    </source>
</evidence>
<dbReference type="AlphaFoldDB" id="A0AA88DNQ7"/>
<comment type="caution">
    <text evidence="2">The sequence shown here is derived from an EMBL/GenBank/DDBJ whole genome shotgun (WGS) entry which is preliminary data.</text>
</comment>
<organism evidence="2 3">
    <name type="scientific">Ficus carica</name>
    <name type="common">Common fig</name>
    <dbReference type="NCBI Taxonomy" id="3494"/>
    <lineage>
        <taxon>Eukaryota</taxon>
        <taxon>Viridiplantae</taxon>
        <taxon>Streptophyta</taxon>
        <taxon>Embryophyta</taxon>
        <taxon>Tracheophyta</taxon>
        <taxon>Spermatophyta</taxon>
        <taxon>Magnoliopsida</taxon>
        <taxon>eudicotyledons</taxon>
        <taxon>Gunneridae</taxon>
        <taxon>Pentapetalae</taxon>
        <taxon>rosids</taxon>
        <taxon>fabids</taxon>
        <taxon>Rosales</taxon>
        <taxon>Moraceae</taxon>
        <taxon>Ficeae</taxon>
        <taxon>Ficus</taxon>
    </lineage>
</organism>
<name>A0AA88DNQ7_FICCA</name>
<dbReference type="SUPFAM" id="SSF53098">
    <property type="entry name" value="Ribonuclease H-like"/>
    <property type="match status" value="1"/>
</dbReference>
<sequence>MCGGHITKEVTCCCDLNWSNKAYDIAYEVGFGLWFELDWAGRPNHSIAARHVVLTERNLTSYAYAIVRSGSSSSSSVTRPLSASSTTTSTTHSELAKYLDTDFSLLDSTTNIEDFKILDWWRLQSTNFPALSRLARAILTILVSTVSSESAFSTVGRIIEDRRTSLTPEMVEVLTCLKDWEHADKRMQYTVEDQEILRHFNEMTIIDDDDIDNDFNKV</sequence>
<dbReference type="PANTHER" id="PTHR23272">
    <property type="entry name" value="BED FINGER-RELATED"/>
    <property type="match status" value="1"/>
</dbReference>
<feature type="domain" description="HAT C-terminal dimerisation" evidence="1">
    <location>
        <begin position="94"/>
        <end position="180"/>
    </location>
</feature>
<protein>
    <recommendedName>
        <fullName evidence="1">HAT C-terminal dimerisation domain-containing protein</fullName>
    </recommendedName>
</protein>
<dbReference type="GO" id="GO:0046983">
    <property type="term" value="F:protein dimerization activity"/>
    <property type="evidence" value="ECO:0007669"/>
    <property type="project" value="InterPro"/>
</dbReference>
<evidence type="ECO:0000313" key="3">
    <source>
        <dbReference type="Proteomes" id="UP001187192"/>
    </source>
</evidence>
<dbReference type="PANTHER" id="PTHR23272:SF184">
    <property type="entry name" value="OS03G0311250 PROTEIN"/>
    <property type="match status" value="1"/>
</dbReference>